<comment type="caution">
    <text evidence="9">The sequence shown here is derived from an EMBL/GenBank/DDBJ whole genome shotgun (WGS) entry which is preliminary data.</text>
</comment>
<feature type="transmembrane region" description="Helical" evidence="7">
    <location>
        <begin position="360"/>
        <end position="385"/>
    </location>
</feature>
<dbReference type="SMART" id="SM00387">
    <property type="entry name" value="HATPase_c"/>
    <property type="match status" value="1"/>
</dbReference>
<keyword evidence="3" id="KW-0597">Phosphoprotein</keyword>
<dbReference type="InterPro" id="IPR003594">
    <property type="entry name" value="HATPase_dom"/>
</dbReference>
<evidence type="ECO:0000256" key="3">
    <source>
        <dbReference type="ARBA" id="ARBA00022553"/>
    </source>
</evidence>
<proteinExistence type="predicted"/>
<evidence type="ECO:0000256" key="4">
    <source>
        <dbReference type="ARBA" id="ARBA00022679"/>
    </source>
</evidence>
<dbReference type="Pfam" id="PF02518">
    <property type="entry name" value="HATPase_c"/>
    <property type="match status" value="1"/>
</dbReference>
<evidence type="ECO:0000313" key="9">
    <source>
        <dbReference type="EMBL" id="OXR40573.1"/>
    </source>
</evidence>
<dbReference type="SUPFAM" id="SSF55874">
    <property type="entry name" value="ATPase domain of HSP90 chaperone/DNA topoisomerase II/histidine kinase"/>
    <property type="match status" value="1"/>
</dbReference>
<feature type="region of interest" description="Disordered" evidence="6">
    <location>
        <begin position="283"/>
        <end position="316"/>
    </location>
</feature>
<dbReference type="InterPro" id="IPR013587">
    <property type="entry name" value="Nitrate/nitrite_sensing"/>
</dbReference>
<dbReference type="InterPro" id="IPR050428">
    <property type="entry name" value="TCS_sensor_his_kinase"/>
</dbReference>
<dbReference type="Proteomes" id="UP000215506">
    <property type="component" value="Unassembled WGS sequence"/>
</dbReference>
<sequence>MVEWSKLPGLPVNTKDSRWLGLMSRGVRGRVSVRVRLLAIVLISSVTLLAIGVGAASYLVRSGRDARQWAELASSTAAPAVAIMETFGEERRLSMLQLAGDPGAATQLTAARQRSDVALAALTAKGDEAQKMNPDNSGADIAAYGQLLAQLPLVRRGVDSGQAPADQVFGLFSRFTAAIIDASMLAARVAPDAGIAVQLGYAVEVMRAAEALSEATALGELFLATGTSTPAQWIQYTNFLGEFRGQIAYARSVLKGERADQLQAIVNSPAWAQVNEMADAVAARGPMAATDDSDPSTRAGETTRSRTSRQSAKPLPMTVQAWQDSSDQLGSGLLTLWQDKSRDAHAEARDQGDRTAIGSLAGGGAVLLVSILAFLASLVLANRFIGRMRRLRRDTLELADERLPDIMRRVSAGETVDAPMEVSRLDFGSDELGQVAQAFNRAQVAAVSAAVAESNTRAGINTIFLDIAHRSQALVHRQLALLDQAERREENADQLELLFQLDHLATRARRNAENLIILGGKQPGRRWRNPVPLIEVIRGAVAESLDYTRIRIGRIPRTRVMGTAVADLIHLLAELMDNATSYSPPQARVEVHAAVVGRGVAVEIVDQGLGMTADELDRRNEMLSYPPEFSVAALSTDTRLGLFVVAKLANRHGISVKLRESVYGGVRAVVLIGTPVLEAGAVNGTDFEDPGPATGEFAVLGPVTNASAARAEVIVAEDVPSATDVAPPPAADPDLSPRRSAWFTSVSERIDSAPATGVFGAPVTSPGVVRAGEGRPPLPRRVRSADRDETPAAGTNAVRQRTADQARNLISAVEQGTRQGRRPAAETGSTASHFDTDEGEDG</sequence>
<keyword evidence="10" id="KW-1185">Reference proteome</keyword>
<dbReference type="PANTHER" id="PTHR45436:SF5">
    <property type="entry name" value="SENSOR HISTIDINE KINASE TRCS"/>
    <property type="match status" value="1"/>
</dbReference>
<evidence type="ECO:0000256" key="5">
    <source>
        <dbReference type="ARBA" id="ARBA00022777"/>
    </source>
</evidence>
<gene>
    <name evidence="9" type="ORF">B7C42_07382</name>
</gene>
<evidence type="ECO:0000313" key="10">
    <source>
        <dbReference type="Proteomes" id="UP000215506"/>
    </source>
</evidence>
<evidence type="ECO:0000256" key="2">
    <source>
        <dbReference type="ARBA" id="ARBA00012438"/>
    </source>
</evidence>
<reference evidence="9 10" key="1">
    <citation type="submission" date="2017-07" db="EMBL/GenBank/DDBJ databases">
        <title>First draft Genome Sequence of Nocardia cerradoensis isolated from human infection.</title>
        <authorList>
            <person name="Carrasco G."/>
        </authorList>
    </citation>
    <scope>NUCLEOTIDE SEQUENCE [LARGE SCALE GENOMIC DNA]</scope>
    <source>
        <strain evidence="9 10">CNM20130759</strain>
    </source>
</reference>
<keyword evidence="4" id="KW-0808">Transferase</keyword>
<protein>
    <recommendedName>
        <fullName evidence="2">histidine kinase</fullName>
        <ecNumber evidence="2">2.7.13.3</ecNumber>
    </recommendedName>
</protein>
<dbReference type="EC" id="2.7.13.3" evidence="2"/>
<dbReference type="InterPro" id="IPR036890">
    <property type="entry name" value="HATPase_C_sf"/>
</dbReference>
<evidence type="ECO:0000259" key="8">
    <source>
        <dbReference type="SMART" id="SM00387"/>
    </source>
</evidence>
<dbReference type="GO" id="GO:0000160">
    <property type="term" value="P:phosphorelay signal transduction system"/>
    <property type="evidence" value="ECO:0007669"/>
    <property type="project" value="TreeGrafter"/>
</dbReference>
<dbReference type="AlphaFoldDB" id="A0A231GVC0"/>
<dbReference type="Pfam" id="PF08376">
    <property type="entry name" value="NIT"/>
    <property type="match status" value="1"/>
</dbReference>
<evidence type="ECO:0000256" key="7">
    <source>
        <dbReference type="SAM" id="Phobius"/>
    </source>
</evidence>
<keyword evidence="7" id="KW-0472">Membrane</keyword>
<keyword evidence="7" id="KW-0812">Transmembrane</keyword>
<dbReference type="GO" id="GO:0004673">
    <property type="term" value="F:protein histidine kinase activity"/>
    <property type="evidence" value="ECO:0007669"/>
    <property type="project" value="UniProtKB-EC"/>
</dbReference>
<dbReference type="CDD" id="cd06225">
    <property type="entry name" value="HAMP"/>
    <property type="match status" value="1"/>
</dbReference>
<feature type="region of interest" description="Disordered" evidence="6">
    <location>
        <begin position="764"/>
        <end position="842"/>
    </location>
</feature>
<accession>A0A231GVC0</accession>
<feature type="transmembrane region" description="Helical" evidence="7">
    <location>
        <begin position="37"/>
        <end position="60"/>
    </location>
</feature>
<dbReference type="PANTHER" id="PTHR45436">
    <property type="entry name" value="SENSOR HISTIDINE KINASE YKOH"/>
    <property type="match status" value="1"/>
</dbReference>
<keyword evidence="7" id="KW-1133">Transmembrane helix</keyword>
<comment type="catalytic activity">
    <reaction evidence="1">
        <text>ATP + protein L-histidine = ADP + protein N-phospho-L-histidine.</text>
        <dbReference type="EC" id="2.7.13.3"/>
    </reaction>
</comment>
<feature type="domain" description="Histidine kinase/HSP90-like ATPase" evidence="8">
    <location>
        <begin position="563"/>
        <end position="705"/>
    </location>
</feature>
<organism evidence="9 10">
    <name type="scientific">Nocardia cerradoensis</name>
    <dbReference type="NCBI Taxonomy" id="85688"/>
    <lineage>
        <taxon>Bacteria</taxon>
        <taxon>Bacillati</taxon>
        <taxon>Actinomycetota</taxon>
        <taxon>Actinomycetes</taxon>
        <taxon>Mycobacteriales</taxon>
        <taxon>Nocardiaceae</taxon>
        <taxon>Nocardia</taxon>
    </lineage>
</organism>
<name>A0A231GVC0_9NOCA</name>
<dbReference type="GO" id="GO:0005886">
    <property type="term" value="C:plasma membrane"/>
    <property type="evidence" value="ECO:0007669"/>
    <property type="project" value="TreeGrafter"/>
</dbReference>
<dbReference type="Gene3D" id="3.30.565.10">
    <property type="entry name" value="Histidine kinase-like ATPase, C-terminal domain"/>
    <property type="match status" value="1"/>
</dbReference>
<dbReference type="EMBL" id="NGAF01000030">
    <property type="protein sequence ID" value="OXR40573.1"/>
    <property type="molecule type" value="Genomic_DNA"/>
</dbReference>
<keyword evidence="5" id="KW-0418">Kinase</keyword>
<evidence type="ECO:0000256" key="1">
    <source>
        <dbReference type="ARBA" id="ARBA00000085"/>
    </source>
</evidence>
<evidence type="ECO:0000256" key="6">
    <source>
        <dbReference type="SAM" id="MobiDB-lite"/>
    </source>
</evidence>